<feature type="transmembrane region" description="Helical" evidence="10">
    <location>
        <begin position="283"/>
        <end position="301"/>
    </location>
</feature>
<dbReference type="EMBL" id="AZHW01000174">
    <property type="protein sequence ID" value="ETX02130.1"/>
    <property type="molecule type" value="Genomic_DNA"/>
</dbReference>
<dbReference type="GO" id="GO:0015188">
    <property type="term" value="F:L-isoleucine transmembrane transporter activity"/>
    <property type="evidence" value="ECO:0007669"/>
    <property type="project" value="TreeGrafter"/>
</dbReference>
<dbReference type="PATRIC" id="fig|1429438.4.peg.1092"/>
<accession>W4LW47</accession>
<feature type="transmembrane region" description="Helical" evidence="10">
    <location>
        <begin position="47"/>
        <end position="67"/>
    </location>
</feature>
<dbReference type="InterPro" id="IPR052157">
    <property type="entry name" value="BCAA_transport_permease"/>
</dbReference>
<evidence type="ECO:0000256" key="9">
    <source>
        <dbReference type="ARBA" id="ARBA00037998"/>
    </source>
</evidence>
<dbReference type="GO" id="GO:1903806">
    <property type="term" value="P:L-isoleucine import across plasma membrane"/>
    <property type="evidence" value="ECO:0007669"/>
    <property type="project" value="TreeGrafter"/>
</dbReference>
<sequence>MMEFSLEYFLQQLINGLTLGSIYGLIAIGYTMVYGIIGMINFAHGEIYMIGAFIAIITFLALGLIGITWIPLVLVVMLAVSMLFTAVYGWALERIAYRPLRGAPRLAPLISAIGMSIFLQNYVQILQGARVKPMQPILAGGIDLMRRGDFVVKLSYLQIGIIVMTVVLMTVFWLIIGRTSLGRAQRACEQDRAMAALVGVDVNKTIALTFVMGAALAAVAGMMVTLYWGVIDFFIGFLAGLKAFTAAVLGGIGSLPGAMLGGLLIGLIEAFWSGYFSVEYKDVATFTILVLVLIFMPYGLLGTPEIEKV</sequence>
<feature type="transmembrane region" description="Helical" evidence="10">
    <location>
        <begin position="206"/>
        <end position="228"/>
    </location>
</feature>
<keyword evidence="3" id="KW-1003">Cell membrane</keyword>
<keyword evidence="6" id="KW-0029">Amino-acid transport</keyword>
<dbReference type="GO" id="GO:0042941">
    <property type="term" value="P:D-alanine transmembrane transport"/>
    <property type="evidence" value="ECO:0007669"/>
    <property type="project" value="TreeGrafter"/>
</dbReference>
<reference evidence="11 12" key="1">
    <citation type="journal article" date="2014" name="Nature">
        <title>An environmental bacterial taxon with a large and distinct metabolic repertoire.</title>
        <authorList>
            <person name="Wilson M.C."/>
            <person name="Mori T."/>
            <person name="Ruckert C."/>
            <person name="Uria A.R."/>
            <person name="Helf M.J."/>
            <person name="Takada K."/>
            <person name="Gernert C."/>
            <person name="Steffens U.A."/>
            <person name="Heycke N."/>
            <person name="Schmitt S."/>
            <person name="Rinke C."/>
            <person name="Helfrich E.J."/>
            <person name="Brachmann A.O."/>
            <person name="Gurgui C."/>
            <person name="Wakimoto T."/>
            <person name="Kracht M."/>
            <person name="Crusemann M."/>
            <person name="Hentschel U."/>
            <person name="Abe I."/>
            <person name="Matsunaga S."/>
            <person name="Kalinowski J."/>
            <person name="Takeyama H."/>
            <person name="Piel J."/>
        </authorList>
    </citation>
    <scope>NUCLEOTIDE SEQUENCE [LARGE SCALE GENOMIC DNA]</scope>
    <source>
        <strain evidence="12">TSY1</strain>
    </source>
</reference>
<protein>
    <submittedName>
        <fullName evidence="11">Branched-chain amino acid transporter permease subunit LivH</fullName>
    </submittedName>
</protein>
<keyword evidence="8 10" id="KW-0472">Membrane</keyword>
<evidence type="ECO:0000256" key="4">
    <source>
        <dbReference type="ARBA" id="ARBA00022519"/>
    </source>
</evidence>
<comment type="subcellular location">
    <subcellularLocation>
        <location evidence="1">Cell membrane</location>
        <topology evidence="1">Multi-pass membrane protein</topology>
    </subcellularLocation>
</comment>
<organism evidence="11 12">
    <name type="scientific">Entotheonella factor</name>
    <dbReference type="NCBI Taxonomy" id="1429438"/>
    <lineage>
        <taxon>Bacteria</taxon>
        <taxon>Pseudomonadati</taxon>
        <taxon>Nitrospinota/Tectimicrobiota group</taxon>
        <taxon>Candidatus Tectimicrobiota</taxon>
        <taxon>Candidatus Entotheonellia</taxon>
        <taxon>Candidatus Entotheonellales</taxon>
        <taxon>Candidatus Entotheonellaceae</taxon>
        <taxon>Candidatus Entotheonella</taxon>
    </lineage>
</organism>
<dbReference type="GO" id="GO:0015808">
    <property type="term" value="P:L-alanine transport"/>
    <property type="evidence" value="ECO:0007669"/>
    <property type="project" value="TreeGrafter"/>
</dbReference>
<keyword evidence="5 10" id="KW-0812">Transmembrane</keyword>
<feature type="transmembrane region" description="Helical" evidence="10">
    <location>
        <begin position="20"/>
        <end position="40"/>
    </location>
</feature>
<keyword evidence="4" id="KW-0997">Cell inner membrane</keyword>
<dbReference type="Proteomes" id="UP000019141">
    <property type="component" value="Unassembled WGS sequence"/>
</dbReference>
<keyword evidence="12" id="KW-1185">Reference proteome</keyword>
<feature type="transmembrane region" description="Helical" evidence="10">
    <location>
        <begin position="155"/>
        <end position="176"/>
    </location>
</feature>
<dbReference type="AlphaFoldDB" id="W4LW47"/>
<comment type="caution">
    <text evidence="11">The sequence shown here is derived from an EMBL/GenBank/DDBJ whole genome shotgun (WGS) entry which is preliminary data.</text>
</comment>
<evidence type="ECO:0000313" key="12">
    <source>
        <dbReference type="Proteomes" id="UP000019141"/>
    </source>
</evidence>
<feature type="transmembrane region" description="Helical" evidence="10">
    <location>
        <begin position="103"/>
        <end position="123"/>
    </location>
</feature>
<dbReference type="PANTHER" id="PTHR11795:SF371">
    <property type="entry name" value="HIGH-AFFINITY BRANCHED-CHAIN AMINO ACID TRANSPORT SYSTEM PERMEASE PROTEIN LIVH"/>
    <property type="match status" value="1"/>
</dbReference>
<dbReference type="PANTHER" id="PTHR11795">
    <property type="entry name" value="BRANCHED-CHAIN AMINO ACID TRANSPORT SYSTEM PERMEASE PROTEIN LIVH"/>
    <property type="match status" value="1"/>
</dbReference>
<evidence type="ECO:0000256" key="5">
    <source>
        <dbReference type="ARBA" id="ARBA00022692"/>
    </source>
</evidence>
<evidence type="ECO:0000256" key="6">
    <source>
        <dbReference type="ARBA" id="ARBA00022970"/>
    </source>
</evidence>
<dbReference type="GO" id="GO:0005886">
    <property type="term" value="C:plasma membrane"/>
    <property type="evidence" value="ECO:0007669"/>
    <property type="project" value="UniProtKB-SubCell"/>
</dbReference>
<evidence type="ECO:0000256" key="3">
    <source>
        <dbReference type="ARBA" id="ARBA00022475"/>
    </source>
</evidence>
<evidence type="ECO:0000313" key="11">
    <source>
        <dbReference type="EMBL" id="ETX02130.1"/>
    </source>
</evidence>
<comment type="similarity">
    <text evidence="9">Belongs to the binding-protein-dependent transport system permease family. LivHM subfamily.</text>
</comment>
<dbReference type="HOGENOM" id="CLU_039929_3_1_7"/>
<dbReference type="GO" id="GO:0015192">
    <property type="term" value="F:L-phenylalanine transmembrane transporter activity"/>
    <property type="evidence" value="ECO:0007669"/>
    <property type="project" value="TreeGrafter"/>
</dbReference>
<evidence type="ECO:0000256" key="10">
    <source>
        <dbReference type="SAM" id="Phobius"/>
    </source>
</evidence>
<keyword evidence="7 10" id="KW-1133">Transmembrane helix</keyword>
<evidence type="ECO:0000256" key="8">
    <source>
        <dbReference type="ARBA" id="ARBA00023136"/>
    </source>
</evidence>
<dbReference type="Pfam" id="PF02653">
    <property type="entry name" value="BPD_transp_2"/>
    <property type="match status" value="1"/>
</dbReference>
<evidence type="ECO:0000256" key="1">
    <source>
        <dbReference type="ARBA" id="ARBA00004651"/>
    </source>
</evidence>
<evidence type="ECO:0000256" key="7">
    <source>
        <dbReference type="ARBA" id="ARBA00022989"/>
    </source>
</evidence>
<keyword evidence="2" id="KW-0813">Transport</keyword>
<dbReference type="GO" id="GO:0005304">
    <property type="term" value="F:L-valine transmembrane transporter activity"/>
    <property type="evidence" value="ECO:0007669"/>
    <property type="project" value="TreeGrafter"/>
</dbReference>
<name>W4LW47_ENTF1</name>
<dbReference type="InterPro" id="IPR001851">
    <property type="entry name" value="ABC_transp_permease"/>
</dbReference>
<proteinExistence type="inferred from homology"/>
<dbReference type="GO" id="GO:0015190">
    <property type="term" value="F:L-leucine transmembrane transporter activity"/>
    <property type="evidence" value="ECO:0007669"/>
    <property type="project" value="TreeGrafter"/>
</dbReference>
<gene>
    <name evidence="11" type="ORF">ETSY1_04720</name>
</gene>
<dbReference type="CDD" id="cd06582">
    <property type="entry name" value="TM_PBP1_LivH_like"/>
    <property type="match status" value="1"/>
</dbReference>
<feature type="transmembrane region" description="Helical" evidence="10">
    <location>
        <begin position="73"/>
        <end position="91"/>
    </location>
</feature>
<evidence type="ECO:0000256" key="2">
    <source>
        <dbReference type="ARBA" id="ARBA00022448"/>
    </source>
</evidence>